<reference evidence="1 3" key="1">
    <citation type="journal article" date="2011" name="Nature">
        <title>The Medicago genome provides insight into the evolution of rhizobial symbioses.</title>
        <authorList>
            <person name="Young N.D."/>
            <person name="Debelle F."/>
            <person name="Oldroyd G.E."/>
            <person name="Geurts R."/>
            <person name="Cannon S.B."/>
            <person name="Udvardi M.K."/>
            <person name="Benedito V.A."/>
            <person name="Mayer K.F."/>
            <person name="Gouzy J."/>
            <person name="Schoof H."/>
            <person name="Van de Peer Y."/>
            <person name="Proost S."/>
            <person name="Cook D.R."/>
            <person name="Meyers B.C."/>
            <person name="Spannagl M."/>
            <person name="Cheung F."/>
            <person name="De Mita S."/>
            <person name="Krishnakumar V."/>
            <person name="Gundlach H."/>
            <person name="Zhou S."/>
            <person name="Mudge J."/>
            <person name="Bharti A.K."/>
            <person name="Murray J.D."/>
            <person name="Naoumkina M.A."/>
            <person name="Rosen B."/>
            <person name="Silverstein K.A."/>
            <person name="Tang H."/>
            <person name="Rombauts S."/>
            <person name="Zhao P.X."/>
            <person name="Zhou P."/>
            <person name="Barbe V."/>
            <person name="Bardou P."/>
            <person name="Bechner M."/>
            <person name="Bellec A."/>
            <person name="Berger A."/>
            <person name="Berges H."/>
            <person name="Bidwell S."/>
            <person name="Bisseling T."/>
            <person name="Choisne N."/>
            <person name="Couloux A."/>
            <person name="Denny R."/>
            <person name="Deshpande S."/>
            <person name="Dai X."/>
            <person name="Doyle J.J."/>
            <person name="Dudez A.M."/>
            <person name="Farmer A.D."/>
            <person name="Fouteau S."/>
            <person name="Franken C."/>
            <person name="Gibelin C."/>
            <person name="Gish J."/>
            <person name="Goldstein S."/>
            <person name="Gonzalez A.J."/>
            <person name="Green P.J."/>
            <person name="Hallab A."/>
            <person name="Hartog M."/>
            <person name="Hua A."/>
            <person name="Humphray S.J."/>
            <person name="Jeong D.H."/>
            <person name="Jing Y."/>
            <person name="Jocker A."/>
            <person name="Kenton S.M."/>
            <person name="Kim D.J."/>
            <person name="Klee K."/>
            <person name="Lai H."/>
            <person name="Lang C."/>
            <person name="Lin S."/>
            <person name="Macmil S.L."/>
            <person name="Magdelenat G."/>
            <person name="Matthews L."/>
            <person name="McCorrison J."/>
            <person name="Monaghan E.L."/>
            <person name="Mun J.H."/>
            <person name="Najar F.Z."/>
            <person name="Nicholson C."/>
            <person name="Noirot C."/>
            <person name="O'Bleness M."/>
            <person name="Paule C.R."/>
            <person name="Poulain J."/>
            <person name="Prion F."/>
            <person name="Qin B."/>
            <person name="Qu C."/>
            <person name="Retzel E.F."/>
            <person name="Riddle C."/>
            <person name="Sallet E."/>
            <person name="Samain S."/>
            <person name="Samson N."/>
            <person name="Sanders I."/>
            <person name="Saurat O."/>
            <person name="Scarpelli C."/>
            <person name="Schiex T."/>
            <person name="Segurens B."/>
            <person name="Severin A.J."/>
            <person name="Sherrier D.J."/>
            <person name="Shi R."/>
            <person name="Sims S."/>
            <person name="Singer S.R."/>
            <person name="Sinharoy S."/>
            <person name="Sterck L."/>
            <person name="Viollet A."/>
            <person name="Wang B.B."/>
            <person name="Wang K."/>
            <person name="Wang M."/>
            <person name="Wang X."/>
            <person name="Warfsmann J."/>
            <person name="Weissenbach J."/>
            <person name="White D.D."/>
            <person name="White J.D."/>
            <person name="Wiley G.B."/>
            <person name="Wincker P."/>
            <person name="Xing Y."/>
            <person name="Yang L."/>
            <person name="Yao Z."/>
            <person name="Ying F."/>
            <person name="Zhai J."/>
            <person name="Zhou L."/>
            <person name="Zuber A."/>
            <person name="Denarie J."/>
            <person name="Dixon R.A."/>
            <person name="May G.D."/>
            <person name="Schwartz D.C."/>
            <person name="Rogers J."/>
            <person name="Quetier F."/>
            <person name="Town C.D."/>
            <person name="Roe B.A."/>
        </authorList>
    </citation>
    <scope>NUCLEOTIDE SEQUENCE [LARGE SCALE GENOMIC DNA]</scope>
    <source>
        <strain evidence="1">A17</strain>
        <strain evidence="2 3">cv. Jemalong A17</strain>
    </source>
</reference>
<name>A0A072TPU5_MEDTR</name>
<gene>
    <name evidence="1" type="ordered locus">MTR_8g028915</name>
</gene>
<dbReference type="EnsemblPlants" id="KEH18843">
    <property type="protein sequence ID" value="KEH18843"/>
    <property type="gene ID" value="MTR_8g028915"/>
</dbReference>
<dbReference type="Proteomes" id="UP000002051">
    <property type="component" value="Chromosome 8"/>
</dbReference>
<sequence length="53" mass="6051">MGMGWGYPNPSGTGMRFNFSSPLSMDRVTDKYMRIMYGDGEDLFGMKFIIGWT</sequence>
<evidence type="ECO:0000313" key="2">
    <source>
        <dbReference type="EnsemblPlants" id="KEH18843"/>
    </source>
</evidence>
<reference evidence="2" key="3">
    <citation type="submission" date="2015-04" db="UniProtKB">
        <authorList>
            <consortium name="EnsemblPlants"/>
        </authorList>
    </citation>
    <scope>IDENTIFICATION</scope>
    <source>
        <strain evidence="2">cv. Jemalong A17</strain>
    </source>
</reference>
<dbReference type="HOGENOM" id="CLU_3071764_0_0_1"/>
<evidence type="ECO:0000313" key="1">
    <source>
        <dbReference type="EMBL" id="KEH18843.1"/>
    </source>
</evidence>
<dbReference type="PaxDb" id="3880-AET02032"/>
<protein>
    <submittedName>
        <fullName evidence="1 2">Uncharacterized protein</fullName>
    </submittedName>
</protein>
<accession>A0A072TPU5</accession>
<evidence type="ECO:0000313" key="3">
    <source>
        <dbReference type="Proteomes" id="UP000002051"/>
    </source>
</evidence>
<proteinExistence type="predicted"/>
<reference evidence="1 3" key="2">
    <citation type="journal article" date="2014" name="BMC Genomics">
        <title>An improved genome release (version Mt4.0) for the model legume Medicago truncatula.</title>
        <authorList>
            <person name="Tang H."/>
            <person name="Krishnakumar V."/>
            <person name="Bidwell S."/>
            <person name="Rosen B."/>
            <person name="Chan A."/>
            <person name="Zhou S."/>
            <person name="Gentzbittel L."/>
            <person name="Childs K.L."/>
            <person name="Yandell M."/>
            <person name="Gundlach H."/>
            <person name="Mayer K.F."/>
            <person name="Schwartz D.C."/>
            <person name="Town C.D."/>
        </authorList>
    </citation>
    <scope>GENOME REANNOTATION</scope>
    <source>
        <strain evidence="1">A17</strain>
        <strain evidence="2 3">cv. Jemalong A17</strain>
    </source>
</reference>
<dbReference type="AlphaFoldDB" id="A0A072TPU5"/>
<organism evidence="1 3">
    <name type="scientific">Medicago truncatula</name>
    <name type="common">Barrel medic</name>
    <name type="synonym">Medicago tribuloides</name>
    <dbReference type="NCBI Taxonomy" id="3880"/>
    <lineage>
        <taxon>Eukaryota</taxon>
        <taxon>Viridiplantae</taxon>
        <taxon>Streptophyta</taxon>
        <taxon>Embryophyta</taxon>
        <taxon>Tracheophyta</taxon>
        <taxon>Spermatophyta</taxon>
        <taxon>Magnoliopsida</taxon>
        <taxon>eudicotyledons</taxon>
        <taxon>Gunneridae</taxon>
        <taxon>Pentapetalae</taxon>
        <taxon>rosids</taxon>
        <taxon>fabids</taxon>
        <taxon>Fabales</taxon>
        <taxon>Fabaceae</taxon>
        <taxon>Papilionoideae</taxon>
        <taxon>50 kb inversion clade</taxon>
        <taxon>NPAAA clade</taxon>
        <taxon>Hologalegina</taxon>
        <taxon>IRL clade</taxon>
        <taxon>Trifolieae</taxon>
        <taxon>Medicago</taxon>
    </lineage>
</organism>
<dbReference type="EMBL" id="CM001224">
    <property type="protein sequence ID" value="KEH18843.1"/>
    <property type="molecule type" value="Genomic_DNA"/>
</dbReference>
<keyword evidence="3" id="KW-1185">Reference proteome</keyword>